<protein>
    <submittedName>
        <fullName evidence="3">Acetyl esterase/lipase</fullName>
    </submittedName>
</protein>
<dbReference type="Gene3D" id="3.40.50.1820">
    <property type="entry name" value="alpha/beta hydrolase"/>
    <property type="match status" value="1"/>
</dbReference>
<dbReference type="SUPFAM" id="SSF53474">
    <property type="entry name" value="alpha/beta-Hydrolases"/>
    <property type="match status" value="1"/>
</dbReference>
<dbReference type="PANTHER" id="PTHR48081">
    <property type="entry name" value="AB HYDROLASE SUPERFAMILY PROTEIN C4A8.06C"/>
    <property type="match status" value="1"/>
</dbReference>
<proteinExistence type="predicted"/>
<dbReference type="OrthoDB" id="9803828at2"/>
<keyword evidence="1" id="KW-0378">Hydrolase</keyword>
<feature type="domain" description="Alpha/beta hydrolase fold-3" evidence="2">
    <location>
        <begin position="76"/>
        <end position="276"/>
    </location>
</feature>
<dbReference type="GO" id="GO:0016787">
    <property type="term" value="F:hydrolase activity"/>
    <property type="evidence" value="ECO:0007669"/>
    <property type="project" value="UniProtKB-KW"/>
</dbReference>
<dbReference type="PANTHER" id="PTHR48081:SF8">
    <property type="entry name" value="ALPHA_BETA HYDROLASE FOLD-3 DOMAIN-CONTAINING PROTEIN-RELATED"/>
    <property type="match status" value="1"/>
</dbReference>
<dbReference type="Proteomes" id="UP000233750">
    <property type="component" value="Unassembled WGS sequence"/>
</dbReference>
<evidence type="ECO:0000256" key="1">
    <source>
        <dbReference type="ARBA" id="ARBA00022801"/>
    </source>
</evidence>
<dbReference type="AlphaFoldDB" id="A0A2N3WSF3"/>
<accession>A0A2N3WSF3</accession>
<evidence type="ECO:0000313" key="4">
    <source>
        <dbReference type="Proteomes" id="UP000233750"/>
    </source>
</evidence>
<dbReference type="RefSeq" id="WP_101439614.1">
    <property type="nucleotide sequence ID" value="NZ_PJMY01000003.1"/>
</dbReference>
<dbReference type="InterPro" id="IPR029058">
    <property type="entry name" value="AB_hydrolase_fold"/>
</dbReference>
<keyword evidence="4" id="KW-1185">Reference proteome</keyword>
<sequence>MISLKAQLYQAYLRATRQKAFYDDARVLHQRLHRHQRPSQARPPRKLRKHFDLEHREVHGYACWTVRPRAKAGLHVFHLHGGGYVEEIESHHWEFAADLVRRLGCTVTLPIYPLVPRHSNVETLPMVQAAFEQTLGAEPAENTVLSGDSAGAALALAVAQRLRDEGRPQPKQTILLSPWLDVTLEDPISVVLDEHDPMLGITGLREAGKMYAEGTDPHDPRISPLYADLTGLGPFSLFIGTRDVLLPDARRFAARARDAGIDVDYAEYPGMFHNWLMQQIPEGRQARNHLERILRR</sequence>
<dbReference type="InterPro" id="IPR013094">
    <property type="entry name" value="AB_hydrolase_3"/>
</dbReference>
<dbReference type="Pfam" id="PF07859">
    <property type="entry name" value="Abhydrolase_3"/>
    <property type="match status" value="1"/>
</dbReference>
<name>A0A2N3WSF3_9PSEU</name>
<dbReference type="EMBL" id="PJMY01000003">
    <property type="protein sequence ID" value="PKV96811.1"/>
    <property type="molecule type" value="Genomic_DNA"/>
</dbReference>
<organism evidence="3 4">
    <name type="scientific">Amycolatopsis echigonensis</name>
    <dbReference type="NCBI Taxonomy" id="2576905"/>
    <lineage>
        <taxon>Bacteria</taxon>
        <taxon>Bacillati</taxon>
        <taxon>Actinomycetota</taxon>
        <taxon>Actinomycetes</taxon>
        <taxon>Pseudonocardiales</taxon>
        <taxon>Pseudonocardiaceae</taxon>
        <taxon>Amycolatopsis</taxon>
    </lineage>
</organism>
<evidence type="ECO:0000259" key="2">
    <source>
        <dbReference type="Pfam" id="PF07859"/>
    </source>
</evidence>
<reference evidence="3 4" key="1">
    <citation type="submission" date="2017-12" db="EMBL/GenBank/DDBJ databases">
        <title>Sequencing the genomes of 1000 Actinobacteria strains.</title>
        <authorList>
            <person name="Klenk H.-P."/>
        </authorList>
    </citation>
    <scope>NUCLEOTIDE SEQUENCE [LARGE SCALE GENOMIC DNA]</scope>
    <source>
        <strain evidence="3 4">DSM 45165</strain>
    </source>
</reference>
<comment type="caution">
    <text evidence="3">The sequence shown here is derived from an EMBL/GenBank/DDBJ whole genome shotgun (WGS) entry which is preliminary data.</text>
</comment>
<evidence type="ECO:0000313" key="3">
    <source>
        <dbReference type="EMBL" id="PKV96811.1"/>
    </source>
</evidence>
<dbReference type="InterPro" id="IPR050300">
    <property type="entry name" value="GDXG_lipolytic_enzyme"/>
</dbReference>
<gene>
    <name evidence="3" type="ORF">ATK30_7774</name>
</gene>